<feature type="binding site" evidence="8 10">
    <location>
        <position position="121"/>
    </location>
    <ligand>
        <name>substrate</name>
    </ligand>
</feature>
<dbReference type="FunFam" id="3.30.460.30:FF:000001">
    <property type="entry name" value="Glutamyl-tRNA reductase"/>
    <property type="match status" value="1"/>
</dbReference>
<comment type="subunit">
    <text evidence="8">Homodimer.</text>
</comment>
<organism evidence="17 18">
    <name type="scientific">Stieleria neptunia</name>
    <dbReference type="NCBI Taxonomy" id="2527979"/>
    <lineage>
        <taxon>Bacteria</taxon>
        <taxon>Pseudomonadati</taxon>
        <taxon>Planctomycetota</taxon>
        <taxon>Planctomycetia</taxon>
        <taxon>Pirellulales</taxon>
        <taxon>Pirellulaceae</taxon>
        <taxon>Stieleria</taxon>
    </lineage>
</organism>
<dbReference type="UniPathway" id="UPA00251">
    <property type="reaction ID" value="UER00316"/>
</dbReference>
<protein>
    <recommendedName>
        <fullName evidence="3 8">Glutamyl-tRNA reductase</fullName>
        <shortName evidence="8">GluTR</shortName>
        <ecNumber evidence="3 8">1.2.1.70</ecNumber>
    </recommendedName>
</protein>
<proteinExistence type="inferred from homology"/>
<evidence type="ECO:0000256" key="4">
    <source>
        <dbReference type="ARBA" id="ARBA00022857"/>
    </source>
</evidence>
<dbReference type="SUPFAM" id="SSF69742">
    <property type="entry name" value="Glutamyl tRNA-reductase catalytic, N-terminal domain"/>
    <property type="match status" value="1"/>
</dbReference>
<comment type="function">
    <text evidence="8">Catalyzes the NADPH-dependent reduction of glutamyl-tRNA(Glu) to glutamate 1-semialdehyde (GSA).</text>
</comment>
<dbReference type="KEGG" id="snep:Enr13x_79000"/>
<evidence type="ECO:0000256" key="5">
    <source>
        <dbReference type="ARBA" id="ARBA00023002"/>
    </source>
</evidence>
<evidence type="ECO:0000256" key="8">
    <source>
        <dbReference type="HAMAP-Rule" id="MF_00087"/>
    </source>
</evidence>
<dbReference type="Gene3D" id="3.30.460.30">
    <property type="entry name" value="Glutamyl-tRNA reductase, N-terminal domain"/>
    <property type="match status" value="1"/>
</dbReference>
<evidence type="ECO:0000256" key="2">
    <source>
        <dbReference type="ARBA" id="ARBA00005916"/>
    </source>
</evidence>
<dbReference type="AlphaFoldDB" id="A0A518I4J1"/>
<feature type="binding site" evidence="8 10">
    <location>
        <begin position="115"/>
        <end position="117"/>
    </location>
    <ligand>
        <name>substrate</name>
    </ligand>
</feature>
<dbReference type="Pfam" id="PF01488">
    <property type="entry name" value="Shikimate_DH"/>
    <property type="match status" value="1"/>
</dbReference>
<evidence type="ECO:0000256" key="10">
    <source>
        <dbReference type="PIRSR" id="PIRSR000445-2"/>
    </source>
</evidence>
<comment type="domain">
    <text evidence="8">Possesses an unusual extended V-shaped dimeric structure with each monomer consisting of three distinct domains arranged along a curved 'spinal' alpha-helix. The N-terminal catalytic domain specifically recognizes the glutamate moiety of the substrate. The second domain is the NADPH-binding domain, and the third C-terminal domain is responsible for dimerization.</text>
</comment>
<dbReference type="NCBIfam" id="TIGR01035">
    <property type="entry name" value="hemA"/>
    <property type="match status" value="1"/>
</dbReference>
<evidence type="ECO:0000256" key="1">
    <source>
        <dbReference type="ARBA" id="ARBA00005059"/>
    </source>
</evidence>
<dbReference type="InterPro" id="IPR018214">
    <property type="entry name" value="GluRdtase_CS"/>
</dbReference>
<feature type="active site" description="Nucleophile" evidence="8 9">
    <location>
        <position position="50"/>
    </location>
</feature>
<feature type="binding site" evidence="8 10">
    <location>
        <position position="110"/>
    </location>
    <ligand>
        <name>substrate</name>
    </ligand>
</feature>
<keyword evidence="18" id="KW-1185">Reference proteome</keyword>
<feature type="domain" description="Glutamyl-tRNA reductase N-terminal" evidence="16">
    <location>
        <begin position="6"/>
        <end position="157"/>
    </location>
</feature>
<accession>A0A518I4J1</accession>
<dbReference type="PROSITE" id="PS00747">
    <property type="entry name" value="GLUTR"/>
    <property type="match status" value="1"/>
</dbReference>
<evidence type="ECO:0000259" key="16">
    <source>
        <dbReference type="Pfam" id="PF05201"/>
    </source>
</evidence>
<comment type="miscellaneous">
    <text evidence="8">During catalysis, the active site Cys acts as a nucleophile attacking the alpha-carbonyl group of tRNA-bound glutamate with the formation of a thioester intermediate between enzyme and glutamate, and the concomitant release of tRNA(Glu). The thioester intermediate is finally reduced by direct hydride transfer from NADPH, to form the product GSA.</text>
</comment>
<dbReference type="Pfam" id="PF00745">
    <property type="entry name" value="GlutR_dimer"/>
    <property type="match status" value="1"/>
</dbReference>
<evidence type="ECO:0000259" key="15">
    <source>
        <dbReference type="Pfam" id="PF01488"/>
    </source>
</evidence>
<evidence type="ECO:0000259" key="14">
    <source>
        <dbReference type="Pfam" id="PF00745"/>
    </source>
</evidence>
<feature type="domain" description="Tetrapyrrole biosynthesis glutamyl-tRNA reductase dimerisation" evidence="14">
    <location>
        <begin position="322"/>
        <end position="423"/>
    </location>
</feature>
<comment type="catalytic activity">
    <reaction evidence="7 8 13">
        <text>(S)-4-amino-5-oxopentanoate + tRNA(Glu) + NADP(+) = L-glutamyl-tRNA(Glu) + NADPH + H(+)</text>
        <dbReference type="Rhea" id="RHEA:12344"/>
        <dbReference type="Rhea" id="RHEA-COMP:9663"/>
        <dbReference type="Rhea" id="RHEA-COMP:9680"/>
        <dbReference type="ChEBI" id="CHEBI:15378"/>
        <dbReference type="ChEBI" id="CHEBI:57501"/>
        <dbReference type="ChEBI" id="CHEBI:57783"/>
        <dbReference type="ChEBI" id="CHEBI:58349"/>
        <dbReference type="ChEBI" id="CHEBI:78442"/>
        <dbReference type="ChEBI" id="CHEBI:78520"/>
        <dbReference type="EC" id="1.2.1.70"/>
    </reaction>
</comment>
<dbReference type="Gene3D" id="3.40.50.720">
    <property type="entry name" value="NAD(P)-binding Rossmann-like Domain"/>
    <property type="match status" value="1"/>
</dbReference>
<dbReference type="Proteomes" id="UP000319004">
    <property type="component" value="Chromosome"/>
</dbReference>
<evidence type="ECO:0000256" key="3">
    <source>
        <dbReference type="ARBA" id="ARBA00012970"/>
    </source>
</evidence>
<name>A0A518I4J1_9BACT</name>
<dbReference type="GO" id="GO:0050661">
    <property type="term" value="F:NADP binding"/>
    <property type="evidence" value="ECO:0007669"/>
    <property type="project" value="InterPro"/>
</dbReference>
<gene>
    <name evidence="8 17" type="primary">hemA</name>
    <name evidence="17" type="ORF">Enr13x_79000</name>
</gene>
<feature type="binding site" evidence="8 11">
    <location>
        <begin position="191"/>
        <end position="196"/>
    </location>
    <ligand>
        <name>NADP(+)</name>
        <dbReference type="ChEBI" id="CHEBI:58349"/>
    </ligand>
</feature>
<dbReference type="GO" id="GO:0019353">
    <property type="term" value="P:protoporphyrinogen IX biosynthetic process from glutamate"/>
    <property type="evidence" value="ECO:0007669"/>
    <property type="project" value="TreeGrafter"/>
</dbReference>
<dbReference type="InterPro" id="IPR036291">
    <property type="entry name" value="NAD(P)-bd_dom_sf"/>
</dbReference>
<dbReference type="InterPro" id="IPR000343">
    <property type="entry name" value="4pyrrol_synth_GluRdtase"/>
</dbReference>
<evidence type="ECO:0000256" key="9">
    <source>
        <dbReference type="PIRSR" id="PIRSR000445-1"/>
    </source>
</evidence>
<dbReference type="InterPro" id="IPR036453">
    <property type="entry name" value="GluRdtase_dimer_dom_sf"/>
</dbReference>
<feature type="domain" description="Quinate/shikimate 5-dehydrogenase/glutamyl-tRNA reductase" evidence="15">
    <location>
        <begin position="176"/>
        <end position="307"/>
    </location>
</feature>
<feature type="site" description="Important for activity" evidence="8 12">
    <location>
        <position position="100"/>
    </location>
</feature>
<dbReference type="CDD" id="cd05213">
    <property type="entry name" value="NAD_bind_Glutamyl_tRNA_reduct"/>
    <property type="match status" value="1"/>
</dbReference>
<dbReference type="OrthoDB" id="110209at2"/>
<dbReference type="RefSeq" id="WP_145392021.1">
    <property type="nucleotide sequence ID" value="NZ_CP037423.1"/>
</dbReference>
<dbReference type="Pfam" id="PF05201">
    <property type="entry name" value="GlutR_N"/>
    <property type="match status" value="1"/>
</dbReference>
<dbReference type="InterPro" id="IPR015896">
    <property type="entry name" value="4pyrrol_synth_GluRdtase_dimer"/>
</dbReference>
<evidence type="ECO:0000313" key="18">
    <source>
        <dbReference type="Proteomes" id="UP000319004"/>
    </source>
</evidence>
<dbReference type="PANTHER" id="PTHR43013">
    <property type="entry name" value="GLUTAMYL-TRNA REDUCTASE"/>
    <property type="match status" value="1"/>
</dbReference>
<dbReference type="GO" id="GO:0008883">
    <property type="term" value="F:glutamyl-tRNA reductase activity"/>
    <property type="evidence" value="ECO:0007669"/>
    <property type="project" value="UniProtKB-UniRule"/>
</dbReference>
<dbReference type="EMBL" id="CP037423">
    <property type="protein sequence ID" value="QDV47987.1"/>
    <property type="molecule type" value="Genomic_DNA"/>
</dbReference>
<sequence>MKLQMIGCSHHDAAVEFRERVAFSGNQIDSALDEFRRRYPKGELVLLSTCNRTELYTTTDEEFELDREAVIRFLAEQHHLPADDVVEQMIYRSGHDAVEHLFTVASSLDSMVIGESQILSQVKQAYDLARQSGSAGPLTHAVFQAANHAAKRVQNETEIHRRRVSVPSVAVGEVVPEVFDSLVGKRVLICGAGEMGEETLRYLIQAGADDVVVLNRSLERAKTLAESFSIQYAPWETLLDQVVQADLMVGTTAATEPILTYQQYEKLRPQRRDRVLLVLDLAVPRDFDAALDEFPNLYLYQIDDLQAACQRNRHEREKEWPKAQRIITEETQRLLVNLNHRATGPVIKRLREHAQQIKHDELERLLPKLRALGGEPAMQKEIEKSLDRLINKLLHPPLSSLKEDAAEGHQKGLVKALRELFRLGD</sequence>
<evidence type="ECO:0000256" key="7">
    <source>
        <dbReference type="ARBA" id="ARBA00047464"/>
    </source>
</evidence>
<evidence type="ECO:0000313" key="17">
    <source>
        <dbReference type="EMBL" id="QDV47987.1"/>
    </source>
</evidence>
<dbReference type="HAMAP" id="MF_00087">
    <property type="entry name" value="Glu_tRNA_reductase"/>
    <property type="match status" value="1"/>
</dbReference>
<dbReference type="EC" id="1.2.1.70" evidence="3 8"/>
<dbReference type="InterPro" id="IPR006151">
    <property type="entry name" value="Shikm_DH/Glu-tRNA_Rdtase"/>
</dbReference>
<evidence type="ECO:0000256" key="6">
    <source>
        <dbReference type="ARBA" id="ARBA00023244"/>
    </source>
</evidence>
<comment type="similarity">
    <text evidence="2 8 13">Belongs to the glutamyl-tRNA reductase family.</text>
</comment>
<keyword evidence="4 8" id="KW-0521">NADP</keyword>
<dbReference type="PIRSF" id="PIRSF000445">
    <property type="entry name" value="4pyrrol_synth_GluRdtase"/>
    <property type="match status" value="1"/>
</dbReference>
<reference evidence="17 18" key="1">
    <citation type="submission" date="2019-03" db="EMBL/GenBank/DDBJ databases">
        <title>Deep-cultivation of Planctomycetes and their phenomic and genomic characterization uncovers novel biology.</title>
        <authorList>
            <person name="Wiegand S."/>
            <person name="Jogler M."/>
            <person name="Boedeker C."/>
            <person name="Pinto D."/>
            <person name="Vollmers J."/>
            <person name="Rivas-Marin E."/>
            <person name="Kohn T."/>
            <person name="Peeters S.H."/>
            <person name="Heuer A."/>
            <person name="Rast P."/>
            <person name="Oberbeckmann S."/>
            <person name="Bunk B."/>
            <person name="Jeske O."/>
            <person name="Meyerdierks A."/>
            <person name="Storesund J.E."/>
            <person name="Kallscheuer N."/>
            <person name="Luecker S."/>
            <person name="Lage O.M."/>
            <person name="Pohl T."/>
            <person name="Merkel B.J."/>
            <person name="Hornburger P."/>
            <person name="Mueller R.-W."/>
            <person name="Bruemmer F."/>
            <person name="Labrenz M."/>
            <person name="Spormann A.M."/>
            <person name="Op den Camp H."/>
            <person name="Overmann J."/>
            <person name="Amann R."/>
            <person name="Jetten M.S.M."/>
            <person name="Mascher T."/>
            <person name="Medema M.H."/>
            <person name="Devos D.P."/>
            <person name="Kaster A.-K."/>
            <person name="Ovreas L."/>
            <person name="Rohde M."/>
            <person name="Galperin M.Y."/>
            <person name="Jogler C."/>
        </authorList>
    </citation>
    <scope>NUCLEOTIDE SEQUENCE [LARGE SCALE GENOMIC DNA]</scope>
    <source>
        <strain evidence="17 18">Enr13</strain>
    </source>
</reference>
<dbReference type="SUPFAM" id="SSF69075">
    <property type="entry name" value="Glutamyl tRNA-reductase dimerization domain"/>
    <property type="match status" value="1"/>
</dbReference>
<evidence type="ECO:0000256" key="11">
    <source>
        <dbReference type="PIRSR" id="PIRSR000445-3"/>
    </source>
</evidence>
<comment type="pathway">
    <text evidence="1 8 13">Porphyrin-containing compound metabolism; protoporphyrin-IX biosynthesis; 5-aminolevulinate from L-glutamyl-tRNA(Glu): step 1/2.</text>
</comment>
<dbReference type="SUPFAM" id="SSF51735">
    <property type="entry name" value="NAD(P)-binding Rossmann-fold domains"/>
    <property type="match status" value="1"/>
</dbReference>
<dbReference type="InterPro" id="IPR036343">
    <property type="entry name" value="GluRdtase_N_sf"/>
</dbReference>
<evidence type="ECO:0000256" key="13">
    <source>
        <dbReference type="RuleBase" id="RU000584"/>
    </source>
</evidence>
<keyword evidence="6 8" id="KW-0627">Porphyrin biosynthesis</keyword>
<keyword evidence="5 8" id="KW-0560">Oxidoreductase</keyword>
<feature type="binding site" evidence="8 10">
    <location>
        <begin position="49"/>
        <end position="52"/>
    </location>
    <ligand>
        <name>substrate</name>
    </ligand>
</feature>
<dbReference type="InterPro" id="IPR015895">
    <property type="entry name" value="4pyrrol_synth_GluRdtase_N"/>
</dbReference>
<dbReference type="PANTHER" id="PTHR43013:SF1">
    <property type="entry name" value="GLUTAMYL-TRNA REDUCTASE"/>
    <property type="match status" value="1"/>
</dbReference>
<evidence type="ECO:0000256" key="12">
    <source>
        <dbReference type="PIRSR" id="PIRSR000445-4"/>
    </source>
</evidence>